<comment type="caution">
    <text evidence="7">The sequence shown here is derived from an EMBL/GenBank/DDBJ whole genome shotgun (WGS) entry which is preliminary data.</text>
</comment>
<protein>
    <recommendedName>
        <fullName evidence="6">Ribosomal RNA small subunit methyltransferase G</fullName>
        <ecNumber evidence="6">2.1.1.-</ecNumber>
    </recommendedName>
    <alternativeName>
        <fullName evidence="6">16S rRNA 7-methylguanosine methyltransferase</fullName>
        <shortName evidence="6">16S rRNA m7G methyltransferase</shortName>
    </alternativeName>
</protein>
<dbReference type="InterPro" id="IPR029063">
    <property type="entry name" value="SAM-dependent_MTases_sf"/>
</dbReference>
<dbReference type="EMBL" id="RQEP01000005">
    <property type="protein sequence ID" value="TGK07171.1"/>
    <property type="molecule type" value="Genomic_DNA"/>
</dbReference>
<dbReference type="Gene3D" id="3.40.50.150">
    <property type="entry name" value="Vaccinia Virus protein VP39"/>
    <property type="match status" value="1"/>
</dbReference>
<dbReference type="PANTHER" id="PTHR31760:SF0">
    <property type="entry name" value="S-ADENOSYL-L-METHIONINE-DEPENDENT METHYLTRANSFERASES SUPERFAMILY PROTEIN"/>
    <property type="match status" value="1"/>
</dbReference>
<comment type="subcellular location">
    <subcellularLocation>
        <location evidence="6">Cytoplasm</location>
    </subcellularLocation>
</comment>
<keyword evidence="2 6" id="KW-0698">rRNA processing</keyword>
<reference evidence="7" key="1">
    <citation type="journal article" date="2019" name="PLoS Negl. Trop. Dis.">
        <title>Revisiting the worldwide diversity of Leptospira species in the environment.</title>
        <authorList>
            <person name="Vincent A.T."/>
            <person name="Schiettekatte O."/>
            <person name="Bourhy P."/>
            <person name="Veyrier F.J."/>
            <person name="Picardeau M."/>
        </authorList>
    </citation>
    <scope>NUCLEOTIDE SEQUENCE [LARGE SCALE GENOMIC DNA]</scope>
    <source>
        <strain evidence="7">SSS9</strain>
    </source>
</reference>
<dbReference type="OrthoDB" id="340750at2"/>
<dbReference type="PANTHER" id="PTHR31760">
    <property type="entry name" value="S-ADENOSYL-L-METHIONINE-DEPENDENT METHYLTRANSFERASES SUPERFAMILY PROTEIN"/>
    <property type="match status" value="1"/>
</dbReference>
<evidence type="ECO:0000256" key="6">
    <source>
        <dbReference type="HAMAP-Rule" id="MF_00074"/>
    </source>
</evidence>
<comment type="similarity">
    <text evidence="6">Belongs to the methyltransferase superfamily. RNA methyltransferase RsmG family.</text>
</comment>
<evidence type="ECO:0000256" key="2">
    <source>
        <dbReference type="ARBA" id="ARBA00022552"/>
    </source>
</evidence>
<feature type="binding site" evidence="6">
    <location>
        <begin position="151"/>
        <end position="152"/>
    </location>
    <ligand>
        <name>S-adenosyl-L-methionine</name>
        <dbReference type="ChEBI" id="CHEBI:59789"/>
    </ligand>
</feature>
<keyword evidence="8" id="KW-1185">Reference proteome</keyword>
<dbReference type="Proteomes" id="UP000297453">
    <property type="component" value="Unassembled WGS sequence"/>
</dbReference>
<accession>A0A4R9G6V6</accession>
<dbReference type="RefSeq" id="WP_135584754.1">
    <property type="nucleotide sequence ID" value="NZ_RQEP01000005.1"/>
</dbReference>
<evidence type="ECO:0000256" key="1">
    <source>
        <dbReference type="ARBA" id="ARBA00022490"/>
    </source>
</evidence>
<organism evidence="7 8">
    <name type="scientific">Leptospira semungkisensis</name>
    <dbReference type="NCBI Taxonomy" id="2484985"/>
    <lineage>
        <taxon>Bacteria</taxon>
        <taxon>Pseudomonadati</taxon>
        <taxon>Spirochaetota</taxon>
        <taxon>Spirochaetia</taxon>
        <taxon>Leptospirales</taxon>
        <taxon>Leptospiraceae</taxon>
        <taxon>Leptospira</taxon>
    </lineage>
</organism>
<dbReference type="Pfam" id="PF02527">
    <property type="entry name" value="GidB"/>
    <property type="match status" value="1"/>
</dbReference>
<proteinExistence type="inferred from homology"/>
<sequence length="263" mass="30501">MKETETNLPIFDHDKDGIQSAVRFRFPKDANSILSLFDWELVSLFLSFLKEKNEAGGFFSKRDTNEILDRHILESVFHIYRIHKEIGSFNKMKVGDAGTGPGIPGFFFRCLIESERPKVVLLDSQRRKLSHTESFAKENGIDGVEFQFSRAEDWKTNWDLGVSRGFVPYPWSAEVLSRCIVKDGYYVPFIGKDEFNAKIERKILSDSGFKVEKTIFLSELEFLGMRHIKFLKKAGSTRQGIPRAWKLLEKESKEFYGKDRIHQ</sequence>
<name>A0A4R9G6V6_9LEPT</name>
<dbReference type="AlphaFoldDB" id="A0A4R9G6V6"/>
<keyword evidence="1 6" id="KW-0963">Cytoplasm</keyword>
<dbReference type="GO" id="GO:0005829">
    <property type="term" value="C:cytosol"/>
    <property type="evidence" value="ECO:0007669"/>
    <property type="project" value="TreeGrafter"/>
</dbReference>
<keyword evidence="5 6" id="KW-0949">S-adenosyl-L-methionine</keyword>
<evidence type="ECO:0000313" key="8">
    <source>
        <dbReference type="Proteomes" id="UP000297453"/>
    </source>
</evidence>
<dbReference type="GO" id="GO:0070043">
    <property type="term" value="F:rRNA (guanine-N7-)-methyltransferase activity"/>
    <property type="evidence" value="ECO:0007669"/>
    <property type="project" value="UniProtKB-UniRule"/>
</dbReference>
<dbReference type="InterPro" id="IPR003682">
    <property type="entry name" value="rRNA_ssu_MeTfrase_G"/>
</dbReference>
<keyword evidence="4 6" id="KW-0808">Transferase</keyword>
<dbReference type="HAMAP" id="MF_00074">
    <property type="entry name" value="16SrRNA_methyltr_G"/>
    <property type="match status" value="1"/>
</dbReference>
<comment type="function">
    <text evidence="6">Specifically methylates the N7 position of a guanine in 16S rRNA.</text>
</comment>
<feature type="binding site" evidence="6">
    <location>
        <position position="164"/>
    </location>
    <ligand>
        <name>S-adenosyl-L-methionine</name>
        <dbReference type="ChEBI" id="CHEBI:59789"/>
    </ligand>
</feature>
<evidence type="ECO:0000256" key="3">
    <source>
        <dbReference type="ARBA" id="ARBA00022603"/>
    </source>
</evidence>
<evidence type="ECO:0000313" key="7">
    <source>
        <dbReference type="EMBL" id="TGK07171.1"/>
    </source>
</evidence>
<comment type="caution">
    <text evidence="6">Lacks conserved residue(s) required for the propagation of feature annotation.</text>
</comment>
<dbReference type="SUPFAM" id="SSF53335">
    <property type="entry name" value="S-adenosyl-L-methionine-dependent methyltransferases"/>
    <property type="match status" value="1"/>
</dbReference>
<feature type="binding site" evidence="6">
    <location>
        <position position="98"/>
    </location>
    <ligand>
        <name>S-adenosyl-L-methionine</name>
        <dbReference type="ChEBI" id="CHEBI:59789"/>
    </ligand>
</feature>
<gene>
    <name evidence="6" type="primary">rsmG</name>
    <name evidence="7" type="ORF">EHO59_03425</name>
</gene>
<dbReference type="EC" id="2.1.1.-" evidence="6"/>
<evidence type="ECO:0000256" key="5">
    <source>
        <dbReference type="ARBA" id="ARBA00022691"/>
    </source>
</evidence>
<evidence type="ECO:0000256" key="4">
    <source>
        <dbReference type="ARBA" id="ARBA00022679"/>
    </source>
</evidence>
<keyword evidence="3 6" id="KW-0489">Methyltransferase</keyword>